<organism evidence="2 3">
    <name type="scientific">Kitasatospora nipponensis</name>
    <dbReference type="NCBI Taxonomy" id="258049"/>
    <lineage>
        <taxon>Bacteria</taxon>
        <taxon>Bacillati</taxon>
        <taxon>Actinomycetota</taxon>
        <taxon>Actinomycetes</taxon>
        <taxon>Kitasatosporales</taxon>
        <taxon>Streptomycetaceae</taxon>
        <taxon>Kitasatospora</taxon>
    </lineage>
</organism>
<sequence>MPEGETVSTWWDWVAVSIGGSGAGAVVRALAYRMRERGRSQAITSVMREMPIGGGRVEARDRGEVSWVVDVRDNGEDG</sequence>
<gene>
    <name evidence="2" type="ORF">GCM10009665_01590</name>
</gene>
<proteinExistence type="predicted"/>
<keyword evidence="3" id="KW-1185">Reference proteome</keyword>
<name>A0ABP4G740_9ACTN</name>
<reference evidence="3" key="1">
    <citation type="journal article" date="2019" name="Int. J. Syst. Evol. Microbiol.">
        <title>The Global Catalogue of Microorganisms (GCM) 10K type strain sequencing project: providing services to taxonomists for standard genome sequencing and annotation.</title>
        <authorList>
            <consortium name="The Broad Institute Genomics Platform"/>
            <consortium name="The Broad Institute Genome Sequencing Center for Infectious Disease"/>
            <person name="Wu L."/>
            <person name="Ma J."/>
        </authorList>
    </citation>
    <scope>NUCLEOTIDE SEQUENCE [LARGE SCALE GENOMIC DNA]</scope>
    <source>
        <strain evidence="3">JCM 13004</strain>
    </source>
</reference>
<keyword evidence="1" id="KW-0472">Membrane</keyword>
<dbReference type="EMBL" id="BAAALF010000001">
    <property type="protein sequence ID" value="GAA1215450.1"/>
    <property type="molecule type" value="Genomic_DNA"/>
</dbReference>
<accession>A0ABP4G740</accession>
<comment type="caution">
    <text evidence="2">The sequence shown here is derived from an EMBL/GenBank/DDBJ whole genome shotgun (WGS) entry which is preliminary data.</text>
</comment>
<keyword evidence="1" id="KW-1133">Transmembrane helix</keyword>
<dbReference type="Proteomes" id="UP001500037">
    <property type="component" value="Unassembled WGS sequence"/>
</dbReference>
<evidence type="ECO:0000313" key="3">
    <source>
        <dbReference type="Proteomes" id="UP001500037"/>
    </source>
</evidence>
<evidence type="ECO:0000256" key="1">
    <source>
        <dbReference type="SAM" id="Phobius"/>
    </source>
</evidence>
<protein>
    <submittedName>
        <fullName evidence="2">Uncharacterized protein</fullName>
    </submittedName>
</protein>
<feature type="transmembrane region" description="Helical" evidence="1">
    <location>
        <begin position="13"/>
        <end position="31"/>
    </location>
</feature>
<keyword evidence="1" id="KW-0812">Transmembrane</keyword>
<evidence type="ECO:0000313" key="2">
    <source>
        <dbReference type="EMBL" id="GAA1215450.1"/>
    </source>
</evidence>